<proteinExistence type="predicted"/>
<dbReference type="Proteomes" id="UP001055072">
    <property type="component" value="Unassembled WGS sequence"/>
</dbReference>
<accession>A0ACB8TZ97</accession>
<gene>
    <name evidence="1" type="ORF">BDY19DRAFT_893253</name>
</gene>
<evidence type="ECO:0000313" key="2">
    <source>
        <dbReference type="Proteomes" id="UP001055072"/>
    </source>
</evidence>
<comment type="caution">
    <text evidence="1">The sequence shown here is derived from an EMBL/GenBank/DDBJ whole genome shotgun (WGS) entry which is preliminary data.</text>
</comment>
<protein>
    <submittedName>
        <fullName evidence="1">Kinase-like domain-containing protein</fullName>
    </submittedName>
</protein>
<keyword evidence="2" id="KW-1185">Reference proteome</keyword>
<feature type="non-terminal residue" evidence="1">
    <location>
        <position position="294"/>
    </location>
</feature>
<dbReference type="EMBL" id="MU274918">
    <property type="protein sequence ID" value="KAI0087363.1"/>
    <property type="molecule type" value="Genomic_DNA"/>
</dbReference>
<sequence length="294" mass="33335">MVTSAQPSSPSPPPIGALIDNGALELVEILGYGGYGIVYRAVDTYSSHPTSYAVKCLPHSNKRSSTRQRQLHIREITLHKLASAHPGVVTLHRVIEDTQYTWIVMDYCGDGDLFTQILHNRRYLGHNDLIRDVFLQLLDAVDYCHSLNIYHRDLKPENILCFDDGLRLAITDFGLATTDKMSTEFRTGSVYHMSPECQGGEFAPTKSYSPLFNDIWSLGIILLNLITGRNPWKSASIDDCTFQAYLRDPLHFLPTVLPISQEVNALLVRVLHVDWRHRMTLHDMRQAVKDIQSF</sequence>
<organism evidence="1 2">
    <name type="scientific">Irpex rosettiformis</name>
    <dbReference type="NCBI Taxonomy" id="378272"/>
    <lineage>
        <taxon>Eukaryota</taxon>
        <taxon>Fungi</taxon>
        <taxon>Dikarya</taxon>
        <taxon>Basidiomycota</taxon>
        <taxon>Agaricomycotina</taxon>
        <taxon>Agaricomycetes</taxon>
        <taxon>Polyporales</taxon>
        <taxon>Irpicaceae</taxon>
        <taxon>Irpex</taxon>
    </lineage>
</organism>
<name>A0ACB8TZ97_9APHY</name>
<reference evidence="1" key="1">
    <citation type="journal article" date="2021" name="Environ. Microbiol.">
        <title>Gene family expansions and transcriptome signatures uncover fungal adaptations to wood decay.</title>
        <authorList>
            <person name="Hage H."/>
            <person name="Miyauchi S."/>
            <person name="Viragh M."/>
            <person name="Drula E."/>
            <person name="Min B."/>
            <person name="Chaduli D."/>
            <person name="Navarro D."/>
            <person name="Favel A."/>
            <person name="Norest M."/>
            <person name="Lesage-Meessen L."/>
            <person name="Balint B."/>
            <person name="Merenyi Z."/>
            <person name="de Eugenio L."/>
            <person name="Morin E."/>
            <person name="Martinez A.T."/>
            <person name="Baldrian P."/>
            <person name="Stursova M."/>
            <person name="Martinez M.J."/>
            <person name="Novotny C."/>
            <person name="Magnuson J.K."/>
            <person name="Spatafora J.W."/>
            <person name="Maurice S."/>
            <person name="Pangilinan J."/>
            <person name="Andreopoulos W."/>
            <person name="LaButti K."/>
            <person name="Hundley H."/>
            <person name="Na H."/>
            <person name="Kuo A."/>
            <person name="Barry K."/>
            <person name="Lipzen A."/>
            <person name="Henrissat B."/>
            <person name="Riley R."/>
            <person name="Ahrendt S."/>
            <person name="Nagy L.G."/>
            <person name="Grigoriev I.V."/>
            <person name="Martin F."/>
            <person name="Rosso M.N."/>
        </authorList>
    </citation>
    <scope>NUCLEOTIDE SEQUENCE</scope>
    <source>
        <strain evidence="1">CBS 384.51</strain>
    </source>
</reference>
<evidence type="ECO:0000313" key="1">
    <source>
        <dbReference type="EMBL" id="KAI0087363.1"/>
    </source>
</evidence>